<dbReference type="EMBL" id="BGPR01002033">
    <property type="protein sequence ID" value="GBM66546.1"/>
    <property type="molecule type" value="Genomic_DNA"/>
</dbReference>
<comment type="caution">
    <text evidence="1">The sequence shown here is derived from an EMBL/GenBank/DDBJ whole genome shotgun (WGS) entry which is preliminary data.</text>
</comment>
<proteinExistence type="predicted"/>
<reference evidence="1 2" key="1">
    <citation type="journal article" date="2019" name="Sci. Rep.">
        <title>Orb-weaving spider Araneus ventricosus genome elucidates the spidroin gene catalogue.</title>
        <authorList>
            <person name="Kono N."/>
            <person name="Nakamura H."/>
            <person name="Ohtoshi R."/>
            <person name="Moran D.A.P."/>
            <person name="Shinohara A."/>
            <person name="Yoshida Y."/>
            <person name="Fujiwara M."/>
            <person name="Mori M."/>
            <person name="Tomita M."/>
            <person name="Arakawa K."/>
        </authorList>
    </citation>
    <scope>NUCLEOTIDE SEQUENCE [LARGE SCALE GENOMIC DNA]</scope>
</reference>
<evidence type="ECO:0008006" key="3">
    <source>
        <dbReference type="Google" id="ProtNLM"/>
    </source>
</evidence>
<sequence>MRALESEKEFSKWILEVGIGLSGDTIKLPSECYPKEQDPVKQLYNDVNFKAVTAEKLKGRDILTVTNDLSIEQNNAVLNSIHGRKEVYDI</sequence>
<dbReference type="AlphaFoldDB" id="A0A4Y2HME1"/>
<protein>
    <recommendedName>
        <fullName evidence="3">ATP-dependent DNA helicase</fullName>
    </recommendedName>
</protein>
<name>A0A4Y2HME1_ARAVE</name>
<evidence type="ECO:0000313" key="2">
    <source>
        <dbReference type="Proteomes" id="UP000499080"/>
    </source>
</evidence>
<accession>A0A4Y2HME1</accession>
<keyword evidence="2" id="KW-1185">Reference proteome</keyword>
<dbReference type="OrthoDB" id="272985at2759"/>
<gene>
    <name evidence="1" type="ORF">AVEN_251967_1</name>
</gene>
<evidence type="ECO:0000313" key="1">
    <source>
        <dbReference type="EMBL" id="GBM66546.1"/>
    </source>
</evidence>
<dbReference type="Proteomes" id="UP000499080">
    <property type="component" value="Unassembled WGS sequence"/>
</dbReference>
<organism evidence="1 2">
    <name type="scientific">Araneus ventricosus</name>
    <name type="common">Orbweaver spider</name>
    <name type="synonym">Epeira ventricosa</name>
    <dbReference type="NCBI Taxonomy" id="182803"/>
    <lineage>
        <taxon>Eukaryota</taxon>
        <taxon>Metazoa</taxon>
        <taxon>Ecdysozoa</taxon>
        <taxon>Arthropoda</taxon>
        <taxon>Chelicerata</taxon>
        <taxon>Arachnida</taxon>
        <taxon>Araneae</taxon>
        <taxon>Araneomorphae</taxon>
        <taxon>Entelegynae</taxon>
        <taxon>Araneoidea</taxon>
        <taxon>Araneidae</taxon>
        <taxon>Araneus</taxon>
    </lineage>
</organism>